<feature type="compositionally biased region" description="Basic and acidic residues" evidence="1">
    <location>
        <begin position="332"/>
        <end position="342"/>
    </location>
</feature>
<feature type="region of interest" description="Disordered" evidence="1">
    <location>
        <begin position="568"/>
        <end position="609"/>
    </location>
</feature>
<evidence type="ECO:0000313" key="3">
    <source>
        <dbReference type="Proteomes" id="UP000823388"/>
    </source>
</evidence>
<reference evidence="2" key="1">
    <citation type="submission" date="2020-05" db="EMBL/GenBank/DDBJ databases">
        <title>WGS assembly of Panicum virgatum.</title>
        <authorList>
            <person name="Lovell J.T."/>
            <person name="Jenkins J."/>
            <person name="Shu S."/>
            <person name="Juenger T.E."/>
            <person name="Schmutz J."/>
        </authorList>
    </citation>
    <scope>NUCLEOTIDE SEQUENCE</scope>
    <source>
        <strain evidence="2">AP13</strain>
    </source>
</reference>
<evidence type="ECO:0000256" key="1">
    <source>
        <dbReference type="SAM" id="MobiDB-lite"/>
    </source>
</evidence>
<sequence length="698" mass="75748">MTPAPATRRHVGGRIHGGPAHQSHLLRTPPPRRCGHSRSGRQGDASSAWRLTTVPLTTATLSSASTADARGTRRPAARSAVCDYNLAARIVRRLRHHQLATAQLVHRLGIPHLHLAIALLQEIKEWEGTALVVMAMSAPTSTGVREVEEAILDEMRLHRGDVPPPRAAASSSTMASSSTSVRPWRSLEAALGAAMFFRVRLCLEGIPIVERLIGRSCALECIDTNLLQPDDTRTIDVWAWTPNPSRIPKCLWLVVTGRGDASSVTITNNPPAPWLKGAKFRVLIHLEWIHDYTSATTDHSGKGGISAAEPELRRLPWRRGAVDGEPAPQPERPWERHQRRDEHDDDGNPGAHGSRARSIHGAGNMGQEPVFRERDRSPPRRNWGSGHDGRRRDASPLAPINKLPTIRDLRAENDARLRFLFRAQAASMQDVTNNLLKNHSVRLAHDLVLPAMNDYITKALLLADKLGLDDEPILDPTFTTGNEALSGSSAVGAILGSGASAGPPLEPAPADVPVEAAFQRLKHSLQAVAADSPRAVTKEMVAEALDRMQAAVAQATMDLQLACDSLEQPAKPATAPSSPAGTGQLTEGANGNDDDGSGLNAFFTTPPPPAIKQGPEVLCQVQVRCRKTYDMSKDKRAPIEQVLVDYVNMYSGPLPQDIVAALSTFFCIHDEFAIQLDEVMLELAGIDDVQEVLNETDE</sequence>
<feature type="region of interest" description="Disordered" evidence="1">
    <location>
        <begin position="296"/>
        <end position="399"/>
    </location>
</feature>
<comment type="caution">
    <text evidence="2">The sequence shown here is derived from an EMBL/GenBank/DDBJ whole genome shotgun (WGS) entry which is preliminary data.</text>
</comment>
<feature type="region of interest" description="Disordered" evidence="1">
    <location>
        <begin position="1"/>
        <end position="49"/>
    </location>
</feature>
<gene>
    <name evidence="2" type="ORF">PVAP13_3NG080003</name>
</gene>
<dbReference type="PANTHER" id="PTHR33087:SF21">
    <property type="entry name" value="OS03G0782100 PROTEIN"/>
    <property type="match status" value="1"/>
</dbReference>
<name>A0A8T0U197_PANVG</name>
<feature type="compositionally biased region" description="Low complexity" evidence="1">
    <location>
        <begin position="569"/>
        <end position="583"/>
    </location>
</feature>
<dbReference type="Proteomes" id="UP000823388">
    <property type="component" value="Chromosome 3N"/>
</dbReference>
<dbReference type="PANTHER" id="PTHR33087">
    <property type="entry name" value="OS07G0539200 PROTEIN"/>
    <property type="match status" value="1"/>
</dbReference>
<dbReference type="AlphaFoldDB" id="A0A8T0U197"/>
<keyword evidence="3" id="KW-1185">Reference proteome</keyword>
<organism evidence="2 3">
    <name type="scientific">Panicum virgatum</name>
    <name type="common">Blackwell switchgrass</name>
    <dbReference type="NCBI Taxonomy" id="38727"/>
    <lineage>
        <taxon>Eukaryota</taxon>
        <taxon>Viridiplantae</taxon>
        <taxon>Streptophyta</taxon>
        <taxon>Embryophyta</taxon>
        <taxon>Tracheophyta</taxon>
        <taxon>Spermatophyta</taxon>
        <taxon>Magnoliopsida</taxon>
        <taxon>Liliopsida</taxon>
        <taxon>Poales</taxon>
        <taxon>Poaceae</taxon>
        <taxon>PACMAD clade</taxon>
        <taxon>Panicoideae</taxon>
        <taxon>Panicodae</taxon>
        <taxon>Paniceae</taxon>
        <taxon>Panicinae</taxon>
        <taxon>Panicum</taxon>
        <taxon>Panicum sect. Hiantes</taxon>
    </lineage>
</organism>
<accession>A0A8T0U197</accession>
<dbReference type="InterPro" id="IPR053253">
    <property type="entry name" value="Sex_diff_modulator"/>
</dbReference>
<protein>
    <submittedName>
        <fullName evidence="2">Uncharacterized protein</fullName>
    </submittedName>
</protein>
<evidence type="ECO:0000313" key="2">
    <source>
        <dbReference type="EMBL" id="KAG2618292.1"/>
    </source>
</evidence>
<dbReference type="EMBL" id="CM029042">
    <property type="protein sequence ID" value="KAG2618292.1"/>
    <property type="molecule type" value="Genomic_DNA"/>
</dbReference>
<proteinExistence type="predicted"/>